<keyword evidence="5" id="KW-1185">Reference proteome</keyword>
<keyword evidence="2" id="KW-0288">FMN</keyword>
<protein>
    <recommendedName>
        <fullName evidence="3">NADPH-dependent FMN reductase-like domain-containing protein</fullName>
    </recommendedName>
</protein>
<gene>
    <name evidence="4" type="ORF">M9Y10_036779</name>
</gene>
<feature type="domain" description="NADPH-dependent FMN reductase-like" evidence="3">
    <location>
        <begin position="4"/>
        <end position="117"/>
    </location>
</feature>
<dbReference type="PANTHER" id="PTHR43278:SF2">
    <property type="entry name" value="IRON-SULFUR FLAVOPROTEIN"/>
    <property type="match status" value="1"/>
</dbReference>
<dbReference type="InterPro" id="IPR029039">
    <property type="entry name" value="Flavoprotein-like_sf"/>
</dbReference>
<keyword evidence="1" id="KW-0285">Flavoprotein</keyword>
<comment type="caution">
    <text evidence="4">The sequence shown here is derived from an EMBL/GenBank/DDBJ whole genome shotgun (WGS) entry which is preliminary data.</text>
</comment>
<dbReference type="Pfam" id="PF03358">
    <property type="entry name" value="FMN_red"/>
    <property type="match status" value="1"/>
</dbReference>
<evidence type="ECO:0000256" key="1">
    <source>
        <dbReference type="ARBA" id="ARBA00022630"/>
    </source>
</evidence>
<organism evidence="4 5">
    <name type="scientific">Tritrichomonas musculus</name>
    <dbReference type="NCBI Taxonomy" id="1915356"/>
    <lineage>
        <taxon>Eukaryota</taxon>
        <taxon>Metamonada</taxon>
        <taxon>Parabasalia</taxon>
        <taxon>Tritrichomonadida</taxon>
        <taxon>Tritrichomonadidae</taxon>
        <taxon>Tritrichomonas</taxon>
    </lineage>
</organism>
<evidence type="ECO:0000313" key="5">
    <source>
        <dbReference type="Proteomes" id="UP001470230"/>
    </source>
</evidence>
<proteinExistence type="predicted"/>
<dbReference type="Proteomes" id="UP001470230">
    <property type="component" value="Unassembled WGS sequence"/>
</dbReference>
<dbReference type="SUPFAM" id="SSF52218">
    <property type="entry name" value="Flavoproteins"/>
    <property type="match status" value="1"/>
</dbReference>
<evidence type="ECO:0000259" key="3">
    <source>
        <dbReference type="Pfam" id="PF03358"/>
    </source>
</evidence>
<dbReference type="EMBL" id="JAPFFF010000060">
    <property type="protein sequence ID" value="KAK8837346.1"/>
    <property type="molecule type" value="Genomic_DNA"/>
</dbReference>
<name>A0ABR2GUK8_9EUKA</name>
<reference evidence="4 5" key="1">
    <citation type="submission" date="2024-04" db="EMBL/GenBank/DDBJ databases">
        <title>Tritrichomonas musculus Genome.</title>
        <authorList>
            <person name="Alves-Ferreira E."/>
            <person name="Grigg M."/>
            <person name="Lorenzi H."/>
            <person name="Galac M."/>
        </authorList>
    </citation>
    <scope>NUCLEOTIDE SEQUENCE [LARGE SCALE GENOMIC DNA]</scope>
    <source>
        <strain evidence="4 5">EAF2021</strain>
    </source>
</reference>
<dbReference type="InterPro" id="IPR005025">
    <property type="entry name" value="FMN_Rdtase-like_dom"/>
</dbReference>
<dbReference type="PANTHER" id="PTHR43278">
    <property type="entry name" value="NAD(P)H-DEPENDENT FMN-CONTAINING OXIDOREDUCTASE YWQN-RELATED"/>
    <property type="match status" value="1"/>
</dbReference>
<sequence length="215" mass="24714">MIKKIIGFNGSPRKGFNTDIMVQKCLEGAKSAGADVKLYQISDLKNIKTCESCLQCKRSDHKFDGRCVLRDDLAPILKELKTADALVVGSPIYWGFMSAAIHPVLERMWFSNYVYNKDKSSVFGKKIKVGFIFTMNVNKKACDQMYPALFDRINFNNKYIFGDSEILPVYNTLQVKDYSQYDMSAFNLEQKYKDSRELFPKELQQAYELGQRLVS</sequence>
<evidence type="ECO:0000313" key="4">
    <source>
        <dbReference type="EMBL" id="KAK8837346.1"/>
    </source>
</evidence>
<dbReference type="Gene3D" id="3.40.50.360">
    <property type="match status" value="1"/>
</dbReference>
<accession>A0ABR2GUK8</accession>
<evidence type="ECO:0000256" key="2">
    <source>
        <dbReference type="ARBA" id="ARBA00022643"/>
    </source>
</evidence>
<dbReference type="InterPro" id="IPR051796">
    <property type="entry name" value="ISF_SsuE-like"/>
</dbReference>